<dbReference type="InterPro" id="IPR050539">
    <property type="entry name" value="ThrE_Dicarb/AminoAcid_Exp"/>
</dbReference>
<protein>
    <submittedName>
        <fullName evidence="9">Threonine/serine exporter family protein</fullName>
    </submittedName>
</protein>
<evidence type="ECO:0000259" key="8">
    <source>
        <dbReference type="Pfam" id="PF06738"/>
    </source>
</evidence>
<comment type="caution">
    <text evidence="9">The sequence shown here is derived from an EMBL/GenBank/DDBJ whole genome shotgun (WGS) entry which is preliminary data.</text>
</comment>
<evidence type="ECO:0000256" key="6">
    <source>
        <dbReference type="ARBA" id="ARBA00034125"/>
    </source>
</evidence>
<evidence type="ECO:0000313" key="10">
    <source>
        <dbReference type="Proteomes" id="UP000777303"/>
    </source>
</evidence>
<feature type="transmembrane region" description="Helical" evidence="7">
    <location>
        <begin position="130"/>
        <end position="150"/>
    </location>
</feature>
<sequence length="266" mass="29149">MTKSANNSYQFQENPDHVDHDQIIDTCLIAGRIMVENGSETYRVEDTMHRIAQNAGIPNSTLFTTPTGIFMGVENECGMQIREIHKRDINLEKISRVNQLSRSFASGNLTLPQLHQYLIQVEQNTSSFPLWMQIFSAGIISGMLMIIFAGKFDWFDFPMACLLGAVGYASNHYINKLTNINFLSQFIAAFNIGILGVLAVKLGVGHDINNMIIGAVMPLVPGVAITNSVRDLLAGHLITGVARGAEAILCAGAIGVGIALIFRFIY</sequence>
<evidence type="ECO:0000256" key="2">
    <source>
        <dbReference type="ARBA" id="ARBA00022475"/>
    </source>
</evidence>
<dbReference type="GO" id="GO:0005886">
    <property type="term" value="C:plasma membrane"/>
    <property type="evidence" value="ECO:0007669"/>
    <property type="project" value="UniProtKB-SubCell"/>
</dbReference>
<proteinExistence type="inferred from homology"/>
<name>A0A948X2U6_9LACO</name>
<evidence type="ECO:0000256" key="3">
    <source>
        <dbReference type="ARBA" id="ARBA00022692"/>
    </source>
</evidence>
<feature type="transmembrane region" description="Helical" evidence="7">
    <location>
        <begin position="180"/>
        <end position="200"/>
    </location>
</feature>
<keyword evidence="4 7" id="KW-1133">Transmembrane helix</keyword>
<gene>
    <name evidence="9" type="ORF">H9901_01935</name>
</gene>
<accession>A0A948X2U6</accession>
<feature type="transmembrane region" description="Helical" evidence="7">
    <location>
        <begin position="241"/>
        <end position="265"/>
    </location>
</feature>
<dbReference type="InterPro" id="IPR010619">
    <property type="entry name" value="ThrE-like_N"/>
</dbReference>
<dbReference type="GO" id="GO:0015744">
    <property type="term" value="P:succinate transport"/>
    <property type="evidence" value="ECO:0007669"/>
    <property type="project" value="TreeGrafter"/>
</dbReference>
<evidence type="ECO:0000256" key="7">
    <source>
        <dbReference type="SAM" id="Phobius"/>
    </source>
</evidence>
<dbReference type="EMBL" id="JAHLFS010000027">
    <property type="protein sequence ID" value="MBU3851445.1"/>
    <property type="molecule type" value="Genomic_DNA"/>
</dbReference>
<evidence type="ECO:0000256" key="1">
    <source>
        <dbReference type="ARBA" id="ARBA00004651"/>
    </source>
</evidence>
<evidence type="ECO:0000256" key="4">
    <source>
        <dbReference type="ARBA" id="ARBA00022989"/>
    </source>
</evidence>
<evidence type="ECO:0000256" key="5">
    <source>
        <dbReference type="ARBA" id="ARBA00023136"/>
    </source>
</evidence>
<keyword evidence="5 7" id="KW-0472">Membrane</keyword>
<reference evidence="9" key="2">
    <citation type="submission" date="2021-04" db="EMBL/GenBank/DDBJ databases">
        <authorList>
            <person name="Gilroy R."/>
        </authorList>
    </citation>
    <scope>NUCLEOTIDE SEQUENCE</scope>
    <source>
        <strain evidence="9">F6-6636</strain>
    </source>
</reference>
<dbReference type="PANTHER" id="PTHR34390">
    <property type="entry name" value="UPF0442 PROTEIN YJJB-RELATED"/>
    <property type="match status" value="1"/>
</dbReference>
<dbReference type="GO" id="GO:0022857">
    <property type="term" value="F:transmembrane transporter activity"/>
    <property type="evidence" value="ECO:0007669"/>
    <property type="project" value="InterPro"/>
</dbReference>
<comment type="similarity">
    <text evidence="6">Belongs to the ThrE exporter (TC 2.A.79) family.</text>
</comment>
<reference evidence="9" key="1">
    <citation type="journal article" date="2021" name="PeerJ">
        <title>Extensive microbial diversity within the chicken gut microbiome revealed by metagenomics and culture.</title>
        <authorList>
            <person name="Gilroy R."/>
            <person name="Ravi A."/>
            <person name="Getino M."/>
            <person name="Pursley I."/>
            <person name="Horton D.L."/>
            <person name="Alikhan N.F."/>
            <person name="Baker D."/>
            <person name="Gharbi K."/>
            <person name="Hall N."/>
            <person name="Watson M."/>
            <person name="Adriaenssens E.M."/>
            <person name="Foster-Nyarko E."/>
            <person name="Jarju S."/>
            <person name="Secka A."/>
            <person name="Antonio M."/>
            <person name="Oren A."/>
            <person name="Chaudhuri R.R."/>
            <person name="La Ragione R."/>
            <person name="Hildebrand F."/>
            <person name="Pallen M.J."/>
        </authorList>
    </citation>
    <scope>NUCLEOTIDE SEQUENCE</scope>
    <source>
        <strain evidence="9">F6-6636</strain>
    </source>
</reference>
<comment type="subcellular location">
    <subcellularLocation>
        <location evidence="1">Cell membrane</location>
        <topology evidence="1">Multi-pass membrane protein</topology>
    </subcellularLocation>
</comment>
<keyword evidence="2" id="KW-1003">Cell membrane</keyword>
<evidence type="ECO:0000313" key="9">
    <source>
        <dbReference type="EMBL" id="MBU3851445.1"/>
    </source>
</evidence>
<keyword evidence="3 7" id="KW-0812">Transmembrane</keyword>
<feature type="transmembrane region" description="Helical" evidence="7">
    <location>
        <begin position="212"/>
        <end position="229"/>
    </location>
</feature>
<dbReference type="Proteomes" id="UP000777303">
    <property type="component" value="Unassembled WGS sequence"/>
</dbReference>
<dbReference type="Pfam" id="PF06738">
    <property type="entry name" value="ThrE"/>
    <property type="match status" value="1"/>
</dbReference>
<dbReference type="AlphaFoldDB" id="A0A948X2U6"/>
<feature type="domain" description="Threonine/serine exporter-like N-terminal" evidence="8">
    <location>
        <begin position="25"/>
        <end position="264"/>
    </location>
</feature>
<dbReference type="PANTHER" id="PTHR34390:SF2">
    <property type="entry name" value="SUCCINATE TRANSPORTER SUBUNIT YJJP-RELATED"/>
    <property type="match status" value="1"/>
</dbReference>
<organism evidence="9 10">
    <name type="scientific">Candidatus Paralactobacillus gallistercoris</name>
    <dbReference type="NCBI Taxonomy" id="2838724"/>
    <lineage>
        <taxon>Bacteria</taxon>
        <taxon>Bacillati</taxon>
        <taxon>Bacillota</taxon>
        <taxon>Bacilli</taxon>
        <taxon>Lactobacillales</taxon>
        <taxon>Lactobacillaceae</taxon>
        <taxon>Lactobacillus</taxon>
    </lineage>
</organism>